<comment type="function">
    <text evidence="7">Catalyzes the formation of phosphoribosylamine from phosphoribosylpyrophosphate (PRPP) and glutamine.</text>
</comment>
<reference evidence="13 14" key="1">
    <citation type="submission" date="2016-11" db="EMBL/GenBank/DDBJ databases">
        <authorList>
            <person name="Jaros S."/>
            <person name="Januszkiewicz K."/>
            <person name="Wedrychowicz H."/>
        </authorList>
    </citation>
    <scope>NUCLEOTIDE SEQUENCE [LARGE SCALE GENOMIC DNA]</scope>
    <source>
        <strain evidence="13 14">DSM 14828</strain>
    </source>
</reference>
<dbReference type="GO" id="GO:0004044">
    <property type="term" value="F:amidophosphoribosyltransferase activity"/>
    <property type="evidence" value="ECO:0007669"/>
    <property type="project" value="UniProtKB-UniRule"/>
</dbReference>
<dbReference type="Gene3D" id="3.40.50.2020">
    <property type="match status" value="1"/>
</dbReference>
<comment type="cofactor">
    <cofactor evidence="7 11">
        <name>[4Fe-4S] cluster</name>
        <dbReference type="ChEBI" id="CHEBI:49883"/>
    </cofactor>
    <text evidence="7 11">Binds 1 [4Fe-4S] cluster per subunit.</text>
</comment>
<feature type="binding site" evidence="7 11">
    <location>
        <position position="448"/>
    </location>
    <ligand>
        <name>[4Fe-4S] cluster</name>
        <dbReference type="ChEBI" id="CHEBI:49883"/>
    </ligand>
</feature>
<feature type="active site" description="Nucleophile" evidence="7 9">
    <location>
        <position position="14"/>
    </location>
</feature>
<organism evidence="13 14">
    <name type="scientific">Alkalibacter saccharofermentans DSM 14828</name>
    <dbReference type="NCBI Taxonomy" id="1120975"/>
    <lineage>
        <taxon>Bacteria</taxon>
        <taxon>Bacillati</taxon>
        <taxon>Bacillota</taxon>
        <taxon>Clostridia</taxon>
        <taxon>Eubacteriales</taxon>
        <taxon>Eubacteriaceae</taxon>
        <taxon>Alkalibacter</taxon>
    </lineage>
</organism>
<evidence type="ECO:0000256" key="5">
    <source>
        <dbReference type="ARBA" id="ARBA00022755"/>
    </source>
</evidence>
<dbReference type="PROSITE" id="PS51278">
    <property type="entry name" value="GATASE_TYPE_2"/>
    <property type="match status" value="1"/>
</dbReference>
<dbReference type="SUPFAM" id="SSF56235">
    <property type="entry name" value="N-terminal nucleophile aminohydrolases (Ntn hydrolases)"/>
    <property type="match status" value="1"/>
</dbReference>
<evidence type="ECO:0000256" key="4">
    <source>
        <dbReference type="ARBA" id="ARBA00022679"/>
    </source>
</evidence>
<dbReference type="EMBL" id="FQTU01000012">
    <property type="protein sequence ID" value="SHF03815.1"/>
    <property type="molecule type" value="Genomic_DNA"/>
</dbReference>
<evidence type="ECO:0000313" key="13">
    <source>
        <dbReference type="EMBL" id="SHF03815.1"/>
    </source>
</evidence>
<dbReference type="InterPro" id="IPR005854">
    <property type="entry name" value="PurF"/>
</dbReference>
<dbReference type="InterPro" id="IPR017932">
    <property type="entry name" value="GATase_2_dom"/>
</dbReference>
<dbReference type="Gene3D" id="3.60.20.10">
    <property type="entry name" value="Glutamine Phosphoribosylpyrophosphate, subunit 1, domain 1"/>
    <property type="match status" value="1"/>
</dbReference>
<keyword evidence="14" id="KW-1185">Reference proteome</keyword>
<dbReference type="Pfam" id="PF00156">
    <property type="entry name" value="Pribosyltran"/>
    <property type="match status" value="1"/>
</dbReference>
<keyword evidence="5 7" id="KW-0658">Purine biosynthesis</keyword>
<comment type="pathway">
    <text evidence="1 7 8">Purine metabolism; IMP biosynthesis via de novo pathway; N(1)-(5-phospho-D-ribosyl)glycinamide from 5-phospho-alpha-D-ribose 1-diphosphate: step 1/2.</text>
</comment>
<evidence type="ECO:0000256" key="9">
    <source>
        <dbReference type="PIRSR" id="PIRSR000485-1"/>
    </source>
</evidence>
<dbReference type="UniPathway" id="UPA00074">
    <property type="reaction ID" value="UER00124"/>
</dbReference>
<sequence>MIDLFDKDKLEEECGVYGIYNREKEIESAQFVYYGLYALQHRGQESAGIATNKDGKIQQHKGMGLVSEIFRGNSINELEGNIGIGHVRYSTTGESHIENAQPLVVNYKNSQIALAHNGNLVNARALREMLEDNGVVFQTTIDSEVIVNLIARGLKNGIVESIKRMVEIIKGAYALVITTEDKLIGIRDPHGLRPLCLGKTKTGGYVLASESCALDSIGAKLIRDIDPGEIVIIDQNGVKSYSQNNWVKKRLCIFELIYFARPDSVIDGISVYLSRHNAGKILAAESMVNADVVIGVPDSGIPAAIGFAEASGIPFGIGLIKNKYTGRTFIQPSQELREEGVRLKLNALKENVQGKRVVIVDDSIVRGTTSKHLVELLREAGATEVHFRVSSPPVAHTCHFGIDTPYRKHLVGAMKTVEEIRDMIGADTLAFISVEGLVESVGGGTTYCRACFDGDYPMEVPVMEE</sequence>
<dbReference type="CDD" id="cd00715">
    <property type="entry name" value="GPATase_N"/>
    <property type="match status" value="1"/>
</dbReference>
<feature type="binding site" evidence="7 11">
    <location>
        <position position="451"/>
    </location>
    <ligand>
        <name>[4Fe-4S] cluster</name>
        <dbReference type="ChEBI" id="CHEBI:49883"/>
    </ligand>
</feature>
<accession>A0A1M4YDK8</accession>
<dbReference type="GO" id="GO:0009113">
    <property type="term" value="P:purine nucleobase biosynthetic process"/>
    <property type="evidence" value="ECO:0007669"/>
    <property type="project" value="UniProtKB-UniRule"/>
</dbReference>
<evidence type="ECO:0000256" key="2">
    <source>
        <dbReference type="ARBA" id="ARBA00010138"/>
    </source>
</evidence>
<dbReference type="STRING" id="1120975.SAMN02746064_01747"/>
<keyword evidence="7 10" id="KW-0479">Metal-binding</keyword>
<dbReference type="AlphaFoldDB" id="A0A1M4YDK8"/>
<feature type="binding site" evidence="7 10">
    <location>
        <position position="299"/>
    </location>
    <ligand>
        <name>Mg(2+)</name>
        <dbReference type="ChEBI" id="CHEBI:18420"/>
    </ligand>
</feature>
<comment type="similarity">
    <text evidence="2 7 8">In the C-terminal section; belongs to the purine/pyrimidine phosphoribosyltransferase family.</text>
</comment>
<dbReference type="InterPro" id="IPR029055">
    <property type="entry name" value="Ntn_hydrolases_N"/>
</dbReference>
<evidence type="ECO:0000259" key="12">
    <source>
        <dbReference type="PROSITE" id="PS51278"/>
    </source>
</evidence>
<keyword evidence="3 7" id="KW-0328">Glycosyltransferase</keyword>
<dbReference type="GO" id="GO:0006189">
    <property type="term" value="P:'de novo' IMP biosynthetic process"/>
    <property type="evidence" value="ECO:0007669"/>
    <property type="project" value="UniProtKB-UniRule"/>
</dbReference>
<comment type="catalytic activity">
    <reaction evidence="7 8">
        <text>5-phospho-beta-D-ribosylamine + L-glutamate + diphosphate = 5-phospho-alpha-D-ribose 1-diphosphate + L-glutamine + H2O</text>
        <dbReference type="Rhea" id="RHEA:14905"/>
        <dbReference type="ChEBI" id="CHEBI:15377"/>
        <dbReference type="ChEBI" id="CHEBI:29985"/>
        <dbReference type="ChEBI" id="CHEBI:33019"/>
        <dbReference type="ChEBI" id="CHEBI:58017"/>
        <dbReference type="ChEBI" id="CHEBI:58359"/>
        <dbReference type="ChEBI" id="CHEBI:58681"/>
        <dbReference type="EC" id="2.4.2.14"/>
    </reaction>
</comment>
<evidence type="ECO:0000256" key="3">
    <source>
        <dbReference type="ARBA" id="ARBA00022676"/>
    </source>
</evidence>
<dbReference type="Pfam" id="PF13537">
    <property type="entry name" value="GATase_7"/>
    <property type="match status" value="1"/>
</dbReference>
<dbReference type="CDD" id="cd06223">
    <property type="entry name" value="PRTases_typeI"/>
    <property type="match status" value="1"/>
</dbReference>
<gene>
    <name evidence="7" type="primary">purF</name>
    <name evidence="13" type="ORF">SAMN02746064_01747</name>
</gene>
<feature type="binding site" evidence="7 10">
    <location>
        <position position="362"/>
    </location>
    <ligand>
        <name>Mg(2+)</name>
        <dbReference type="ChEBI" id="CHEBI:18420"/>
    </ligand>
</feature>
<keyword evidence="7 11" id="KW-0411">Iron-sulfur</keyword>
<dbReference type="EC" id="2.4.2.14" evidence="7"/>
<evidence type="ECO:0000256" key="11">
    <source>
        <dbReference type="PIRSR" id="PIRSR000485-3"/>
    </source>
</evidence>
<dbReference type="SUPFAM" id="SSF53271">
    <property type="entry name" value="PRTase-like"/>
    <property type="match status" value="1"/>
</dbReference>
<evidence type="ECO:0000256" key="10">
    <source>
        <dbReference type="PIRSR" id="PIRSR000485-2"/>
    </source>
</evidence>
<evidence type="ECO:0000313" key="14">
    <source>
        <dbReference type="Proteomes" id="UP000184251"/>
    </source>
</evidence>
<comment type="cofactor">
    <cofactor evidence="7 10">
        <name>Mg(2+)</name>
        <dbReference type="ChEBI" id="CHEBI:18420"/>
    </cofactor>
    <text evidence="7 10">Binds 1 Mg(2+) ion per subunit.</text>
</comment>
<dbReference type="PANTHER" id="PTHR11907">
    <property type="entry name" value="AMIDOPHOSPHORIBOSYLTRANSFERASE"/>
    <property type="match status" value="1"/>
</dbReference>
<dbReference type="InterPro" id="IPR029057">
    <property type="entry name" value="PRTase-like"/>
</dbReference>
<dbReference type="HAMAP" id="MF_01931">
    <property type="entry name" value="PurF"/>
    <property type="match status" value="1"/>
</dbReference>
<keyword evidence="6 7" id="KW-0315">Glutamine amidotransferase</keyword>
<dbReference type="GO" id="GO:0051539">
    <property type="term" value="F:4 iron, 4 sulfur cluster binding"/>
    <property type="evidence" value="ECO:0007669"/>
    <property type="project" value="UniProtKB-KW"/>
</dbReference>
<protein>
    <recommendedName>
        <fullName evidence="7">Amidophosphoribosyltransferase</fullName>
        <shortName evidence="7">ATase</shortName>
        <ecNumber evidence="7">2.4.2.14</ecNumber>
    </recommendedName>
    <alternativeName>
        <fullName evidence="7">Glutamine phosphoribosylpyrophosphate amidotransferase</fullName>
        <shortName evidence="7">GPATase</shortName>
    </alternativeName>
</protein>
<dbReference type="PIRSF" id="PIRSF000485">
    <property type="entry name" value="Amd_phspho_trans"/>
    <property type="match status" value="1"/>
</dbReference>
<keyword evidence="7" id="KW-0004">4Fe-4S</keyword>
<feature type="binding site" evidence="7 11">
    <location>
        <position position="252"/>
    </location>
    <ligand>
        <name>[4Fe-4S] cluster</name>
        <dbReference type="ChEBI" id="CHEBI:49883"/>
    </ligand>
</feature>
<feature type="binding site" evidence="7 11">
    <location>
        <position position="398"/>
    </location>
    <ligand>
        <name>[4Fe-4S] cluster</name>
        <dbReference type="ChEBI" id="CHEBI:49883"/>
    </ligand>
</feature>
<dbReference type="OrthoDB" id="9801213at2"/>
<evidence type="ECO:0000256" key="6">
    <source>
        <dbReference type="ARBA" id="ARBA00022962"/>
    </source>
</evidence>
<dbReference type="RefSeq" id="WP_073271124.1">
    <property type="nucleotide sequence ID" value="NZ_FQTU01000012.1"/>
</dbReference>
<evidence type="ECO:0000256" key="1">
    <source>
        <dbReference type="ARBA" id="ARBA00005209"/>
    </source>
</evidence>
<dbReference type="GO" id="GO:0000287">
    <property type="term" value="F:magnesium ion binding"/>
    <property type="evidence" value="ECO:0007669"/>
    <property type="project" value="UniProtKB-UniRule"/>
</dbReference>
<keyword evidence="7 11" id="KW-0408">Iron</keyword>
<keyword evidence="7 10" id="KW-0460">Magnesium</keyword>
<proteinExistence type="inferred from homology"/>
<dbReference type="Proteomes" id="UP000184251">
    <property type="component" value="Unassembled WGS sequence"/>
</dbReference>
<dbReference type="InterPro" id="IPR035584">
    <property type="entry name" value="PurF_N"/>
</dbReference>
<dbReference type="InterPro" id="IPR000836">
    <property type="entry name" value="PRTase_dom"/>
</dbReference>
<dbReference type="NCBIfam" id="TIGR01134">
    <property type="entry name" value="purF"/>
    <property type="match status" value="1"/>
</dbReference>
<evidence type="ECO:0000256" key="8">
    <source>
        <dbReference type="PIRNR" id="PIRNR000485"/>
    </source>
</evidence>
<name>A0A1M4YDK8_9FIRM</name>
<keyword evidence="4 7" id="KW-0808">Transferase</keyword>
<evidence type="ECO:0000256" key="7">
    <source>
        <dbReference type="HAMAP-Rule" id="MF_01931"/>
    </source>
</evidence>
<feature type="domain" description="Glutamine amidotransferase type-2" evidence="12">
    <location>
        <begin position="14"/>
        <end position="236"/>
    </location>
</feature>
<feature type="binding site" evidence="7 10">
    <location>
        <position position="361"/>
    </location>
    <ligand>
        <name>Mg(2+)</name>
        <dbReference type="ChEBI" id="CHEBI:18420"/>
    </ligand>
</feature>